<accession>A0AA40AZY2</accession>
<organism evidence="1 2">
    <name type="scientific">Lasiosphaeris hirsuta</name>
    <dbReference type="NCBI Taxonomy" id="260670"/>
    <lineage>
        <taxon>Eukaryota</taxon>
        <taxon>Fungi</taxon>
        <taxon>Dikarya</taxon>
        <taxon>Ascomycota</taxon>
        <taxon>Pezizomycotina</taxon>
        <taxon>Sordariomycetes</taxon>
        <taxon>Sordariomycetidae</taxon>
        <taxon>Sordariales</taxon>
        <taxon>Lasiosphaeriaceae</taxon>
        <taxon>Lasiosphaeris</taxon>
    </lineage>
</organism>
<evidence type="ECO:0000313" key="2">
    <source>
        <dbReference type="Proteomes" id="UP001172102"/>
    </source>
</evidence>
<gene>
    <name evidence="1" type="ORF">B0H67DRAFT_569382</name>
</gene>
<sequence>MLCGDRGGHWFLWASDILSVLVLANPTTFRSGRSRGRSWGGADTAITSEHGGYSFPFQAYPSRVTHLRVPVAFMRAPRLVFRDAFLQTYTRISLY</sequence>
<evidence type="ECO:0000313" key="1">
    <source>
        <dbReference type="EMBL" id="KAK0725048.1"/>
    </source>
</evidence>
<protein>
    <submittedName>
        <fullName evidence="1">Uncharacterized protein</fullName>
    </submittedName>
</protein>
<dbReference type="AlphaFoldDB" id="A0AA40AZY2"/>
<dbReference type="EMBL" id="JAUKUA010000002">
    <property type="protein sequence ID" value="KAK0725048.1"/>
    <property type="molecule type" value="Genomic_DNA"/>
</dbReference>
<keyword evidence="2" id="KW-1185">Reference proteome</keyword>
<dbReference type="Proteomes" id="UP001172102">
    <property type="component" value="Unassembled WGS sequence"/>
</dbReference>
<name>A0AA40AZY2_9PEZI</name>
<proteinExistence type="predicted"/>
<reference evidence="1" key="1">
    <citation type="submission" date="2023-06" db="EMBL/GenBank/DDBJ databases">
        <title>Genome-scale phylogeny and comparative genomics of the fungal order Sordariales.</title>
        <authorList>
            <consortium name="Lawrence Berkeley National Laboratory"/>
            <person name="Hensen N."/>
            <person name="Bonometti L."/>
            <person name="Westerberg I."/>
            <person name="Brannstrom I.O."/>
            <person name="Guillou S."/>
            <person name="Cros-Aarteil S."/>
            <person name="Calhoun S."/>
            <person name="Haridas S."/>
            <person name="Kuo A."/>
            <person name="Mondo S."/>
            <person name="Pangilinan J."/>
            <person name="Riley R."/>
            <person name="Labutti K."/>
            <person name="Andreopoulos B."/>
            <person name="Lipzen A."/>
            <person name="Chen C."/>
            <person name="Yanf M."/>
            <person name="Daum C."/>
            <person name="Ng V."/>
            <person name="Clum A."/>
            <person name="Steindorff A."/>
            <person name="Ohm R."/>
            <person name="Martin F."/>
            <person name="Silar P."/>
            <person name="Natvig D."/>
            <person name="Lalanne C."/>
            <person name="Gautier V."/>
            <person name="Ament-Velasquez S.L."/>
            <person name="Kruys A."/>
            <person name="Hutchinson M.I."/>
            <person name="Powell A.J."/>
            <person name="Barry K."/>
            <person name="Miller A.N."/>
            <person name="Grigoriev I.V."/>
            <person name="Debuchy R."/>
            <person name="Gladieux P."/>
            <person name="Thoren M.H."/>
            <person name="Johannesson H."/>
        </authorList>
    </citation>
    <scope>NUCLEOTIDE SEQUENCE</scope>
    <source>
        <strain evidence="1">SMH4607-1</strain>
    </source>
</reference>
<comment type="caution">
    <text evidence="1">The sequence shown here is derived from an EMBL/GenBank/DDBJ whole genome shotgun (WGS) entry which is preliminary data.</text>
</comment>